<dbReference type="GO" id="GO:1901259">
    <property type="term" value="P:chloroplast rRNA processing"/>
    <property type="evidence" value="ECO:0007669"/>
    <property type="project" value="TreeGrafter"/>
</dbReference>
<feature type="region of interest" description="Disordered" evidence="1">
    <location>
        <begin position="217"/>
        <end position="257"/>
    </location>
</feature>
<dbReference type="EMBL" id="GDJX01012751">
    <property type="protein sequence ID" value="JAT55185.1"/>
    <property type="molecule type" value="Transcribed_RNA"/>
</dbReference>
<feature type="compositionally biased region" description="Basic and acidic residues" evidence="1">
    <location>
        <begin position="46"/>
        <end position="58"/>
    </location>
</feature>
<dbReference type="GO" id="GO:0009507">
    <property type="term" value="C:chloroplast"/>
    <property type="evidence" value="ECO:0007669"/>
    <property type="project" value="TreeGrafter"/>
</dbReference>
<dbReference type="FunFam" id="3.10.450.40:FF:000016">
    <property type="entry name" value="Predicted protein"/>
    <property type="match status" value="1"/>
</dbReference>
<sequence length="257" mass="27545">MEAEKPEEAAASAAVDMELGAVACAGDAPGDGAAEGHATQANGVHEPGEDGVGKRGREDGEEDEEAAKRQRVESSVEEERMESPEEGKEGVDAAGEGVEGREKDGDDGGKVEGISVRLGPKSFGSSVEMFEYFYKLLHTWSPNLGINKYEHMVLLELIKKGHPEPDKKTGDGIDGFQVRYHPLWKSRCFFLVRVDGSSDDFSFRKCVDRILPLPDNMKAQDGKRSGGNQKGGGHGSGGRRGRGGRGGGRGKRGGFRK</sequence>
<dbReference type="Gene3D" id="3.10.450.40">
    <property type="match status" value="1"/>
</dbReference>
<organism evidence="2">
    <name type="scientific">Anthurium amnicola</name>
    <dbReference type="NCBI Taxonomy" id="1678845"/>
    <lineage>
        <taxon>Eukaryota</taxon>
        <taxon>Viridiplantae</taxon>
        <taxon>Streptophyta</taxon>
        <taxon>Embryophyta</taxon>
        <taxon>Tracheophyta</taxon>
        <taxon>Spermatophyta</taxon>
        <taxon>Magnoliopsida</taxon>
        <taxon>Liliopsida</taxon>
        <taxon>Araceae</taxon>
        <taxon>Pothoideae</taxon>
        <taxon>Potheae</taxon>
        <taxon>Anthurium</taxon>
    </lineage>
</organism>
<feature type="compositionally biased region" description="Basic and acidic residues" evidence="1">
    <location>
        <begin position="98"/>
        <end position="110"/>
    </location>
</feature>
<feature type="compositionally biased region" description="Basic residues" evidence="1">
    <location>
        <begin position="237"/>
        <end position="257"/>
    </location>
</feature>
<reference evidence="2" key="1">
    <citation type="submission" date="2015-07" db="EMBL/GenBank/DDBJ databases">
        <title>Transcriptome Assembly of Anthurium amnicola.</title>
        <authorList>
            <person name="Suzuki J."/>
        </authorList>
    </citation>
    <scope>NUCLEOTIDE SEQUENCE</scope>
</reference>
<name>A0A1D1YKQ1_9ARAE</name>
<gene>
    <name evidence="2" type="primary">DCL_5</name>
    <name evidence="2" type="ORF">g.31576</name>
</gene>
<dbReference type="PANTHER" id="PTHR33415">
    <property type="entry name" value="PROTEIN EMBRYO DEFECTIVE 514"/>
    <property type="match status" value="1"/>
</dbReference>
<evidence type="ECO:0000256" key="1">
    <source>
        <dbReference type="SAM" id="MobiDB-lite"/>
    </source>
</evidence>
<proteinExistence type="predicted"/>
<dbReference type="GO" id="GO:0005634">
    <property type="term" value="C:nucleus"/>
    <property type="evidence" value="ECO:0007669"/>
    <property type="project" value="TreeGrafter"/>
</dbReference>
<accession>A0A1D1YKQ1</accession>
<feature type="compositionally biased region" description="Basic and acidic residues" evidence="1">
    <location>
        <begin position="66"/>
        <end position="91"/>
    </location>
</feature>
<dbReference type="InterPro" id="IPR044673">
    <property type="entry name" value="DCL-like"/>
</dbReference>
<dbReference type="GO" id="GO:0009658">
    <property type="term" value="P:chloroplast organization"/>
    <property type="evidence" value="ECO:0007669"/>
    <property type="project" value="TreeGrafter"/>
</dbReference>
<evidence type="ECO:0000313" key="2">
    <source>
        <dbReference type="EMBL" id="JAT55185.1"/>
    </source>
</evidence>
<feature type="region of interest" description="Disordered" evidence="1">
    <location>
        <begin position="24"/>
        <end position="113"/>
    </location>
</feature>
<feature type="compositionally biased region" description="Low complexity" evidence="1">
    <location>
        <begin position="24"/>
        <end position="38"/>
    </location>
</feature>
<dbReference type="PANTHER" id="PTHR33415:SF12">
    <property type="entry name" value="PROTEIN EMBRYO DEFECTIVE 514"/>
    <property type="match status" value="1"/>
</dbReference>
<protein>
    <submittedName>
        <fullName evidence="2">Protein DCL, chloroplastic</fullName>
    </submittedName>
</protein>
<dbReference type="AlphaFoldDB" id="A0A1D1YKQ1"/>
<dbReference type="GO" id="GO:0017126">
    <property type="term" value="P:nucleologenesis"/>
    <property type="evidence" value="ECO:0007669"/>
    <property type="project" value="TreeGrafter"/>
</dbReference>
<dbReference type="Pfam" id="PF11523">
    <property type="entry name" value="DUF3223"/>
    <property type="match status" value="1"/>
</dbReference>